<dbReference type="Proteomes" id="UP000184073">
    <property type="component" value="Unassembled WGS sequence"/>
</dbReference>
<feature type="domain" description="AMP-dependent synthetase/ligase" evidence="4">
    <location>
        <begin position="373"/>
        <end position="744"/>
    </location>
</feature>
<name>A0A1L9P3Z2_ASPVE</name>
<dbReference type="InterPro" id="IPR000873">
    <property type="entry name" value="AMP-dep_synth/lig_dom"/>
</dbReference>
<evidence type="ECO:0000256" key="2">
    <source>
        <dbReference type="ARBA" id="ARBA00023033"/>
    </source>
</evidence>
<dbReference type="InterPro" id="IPR042099">
    <property type="entry name" value="ANL_N_sf"/>
</dbReference>
<protein>
    <recommendedName>
        <fullName evidence="8">EthD domain-containing protein</fullName>
    </recommendedName>
</protein>
<accession>A0A1L9P3Z2</accession>
<keyword evidence="2" id="KW-0560">Oxidoreductase</keyword>
<evidence type="ECO:0008006" key="8">
    <source>
        <dbReference type="Google" id="ProtNLM"/>
    </source>
</evidence>
<dbReference type="Gene3D" id="3.40.50.12780">
    <property type="entry name" value="N-terminal domain of ligase-like"/>
    <property type="match status" value="1"/>
</dbReference>
<dbReference type="InterPro" id="IPR013901">
    <property type="entry name" value="Anthrone_oxy"/>
</dbReference>
<dbReference type="EMBL" id="KV878125">
    <property type="protein sequence ID" value="OJI96123.1"/>
    <property type="molecule type" value="Genomic_DNA"/>
</dbReference>
<dbReference type="InterPro" id="IPR011008">
    <property type="entry name" value="Dimeric_a/b-barrel"/>
</dbReference>
<keyword evidence="7" id="KW-1185">Reference proteome</keyword>
<dbReference type="OrthoDB" id="10253869at2759"/>
<keyword evidence="3" id="KW-1133">Transmembrane helix</keyword>
<evidence type="ECO:0000313" key="6">
    <source>
        <dbReference type="EMBL" id="OJI96123.1"/>
    </source>
</evidence>
<dbReference type="GO" id="GO:0004497">
    <property type="term" value="F:monooxygenase activity"/>
    <property type="evidence" value="ECO:0007669"/>
    <property type="project" value="UniProtKB-KW"/>
</dbReference>
<proteinExistence type="inferred from homology"/>
<dbReference type="Pfam" id="PF07110">
    <property type="entry name" value="EthD"/>
    <property type="match status" value="1"/>
</dbReference>
<evidence type="ECO:0000256" key="3">
    <source>
        <dbReference type="SAM" id="Phobius"/>
    </source>
</evidence>
<evidence type="ECO:0000259" key="5">
    <source>
        <dbReference type="Pfam" id="PF07110"/>
    </source>
</evidence>
<keyword evidence="3" id="KW-0812">Transmembrane</keyword>
<feature type="domain" description="EthD" evidence="5">
    <location>
        <begin position="25"/>
        <end position="121"/>
    </location>
</feature>
<dbReference type="SUPFAM" id="SSF56801">
    <property type="entry name" value="Acetyl-CoA synthetase-like"/>
    <property type="match status" value="1"/>
</dbReference>
<dbReference type="PANTHER" id="PTHR43201:SF32">
    <property type="entry name" value="2-SUCCINYLBENZOATE--COA LIGASE, CHLOROPLASTIC_PEROXISOMAL"/>
    <property type="match status" value="1"/>
</dbReference>
<reference evidence="7" key="1">
    <citation type="journal article" date="2017" name="Genome Biol.">
        <title>Comparative genomics reveals high biological diversity and specific adaptations in the industrially and medically important fungal genus Aspergillus.</title>
        <authorList>
            <person name="de Vries R.P."/>
            <person name="Riley R."/>
            <person name="Wiebenga A."/>
            <person name="Aguilar-Osorio G."/>
            <person name="Amillis S."/>
            <person name="Uchima C.A."/>
            <person name="Anderluh G."/>
            <person name="Asadollahi M."/>
            <person name="Askin M."/>
            <person name="Barry K."/>
            <person name="Battaglia E."/>
            <person name="Bayram O."/>
            <person name="Benocci T."/>
            <person name="Braus-Stromeyer S.A."/>
            <person name="Caldana C."/>
            <person name="Canovas D."/>
            <person name="Cerqueira G.C."/>
            <person name="Chen F."/>
            <person name="Chen W."/>
            <person name="Choi C."/>
            <person name="Clum A."/>
            <person name="Dos Santos R.A."/>
            <person name="Damasio A.R."/>
            <person name="Diallinas G."/>
            <person name="Emri T."/>
            <person name="Fekete E."/>
            <person name="Flipphi M."/>
            <person name="Freyberg S."/>
            <person name="Gallo A."/>
            <person name="Gournas C."/>
            <person name="Habgood R."/>
            <person name="Hainaut M."/>
            <person name="Harispe M.L."/>
            <person name="Henrissat B."/>
            <person name="Hilden K.S."/>
            <person name="Hope R."/>
            <person name="Hossain A."/>
            <person name="Karabika E."/>
            <person name="Karaffa L."/>
            <person name="Karanyi Z."/>
            <person name="Krasevec N."/>
            <person name="Kuo A."/>
            <person name="Kusch H."/>
            <person name="LaButti K."/>
            <person name="Lagendijk E.L."/>
            <person name="Lapidus A."/>
            <person name="Levasseur A."/>
            <person name="Lindquist E."/>
            <person name="Lipzen A."/>
            <person name="Logrieco A.F."/>
            <person name="MacCabe A."/>
            <person name="Maekelae M.R."/>
            <person name="Malavazi I."/>
            <person name="Melin P."/>
            <person name="Meyer V."/>
            <person name="Mielnichuk N."/>
            <person name="Miskei M."/>
            <person name="Molnar A.P."/>
            <person name="Mule G."/>
            <person name="Ngan C.Y."/>
            <person name="Orejas M."/>
            <person name="Orosz E."/>
            <person name="Ouedraogo J.P."/>
            <person name="Overkamp K.M."/>
            <person name="Park H.-S."/>
            <person name="Perrone G."/>
            <person name="Piumi F."/>
            <person name="Punt P.J."/>
            <person name="Ram A.F."/>
            <person name="Ramon A."/>
            <person name="Rauscher S."/>
            <person name="Record E."/>
            <person name="Riano-Pachon D.M."/>
            <person name="Robert V."/>
            <person name="Roehrig J."/>
            <person name="Ruller R."/>
            <person name="Salamov A."/>
            <person name="Salih N.S."/>
            <person name="Samson R.A."/>
            <person name="Sandor E."/>
            <person name="Sanguinetti M."/>
            <person name="Schuetze T."/>
            <person name="Sepcic K."/>
            <person name="Shelest E."/>
            <person name="Sherlock G."/>
            <person name="Sophianopoulou V."/>
            <person name="Squina F.M."/>
            <person name="Sun H."/>
            <person name="Susca A."/>
            <person name="Todd R.B."/>
            <person name="Tsang A."/>
            <person name="Unkles S.E."/>
            <person name="van de Wiele N."/>
            <person name="van Rossen-Uffink D."/>
            <person name="Oliveira J.V."/>
            <person name="Vesth T.C."/>
            <person name="Visser J."/>
            <person name="Yu J.-H."/>
            <person name="Zhou M."/>
            <person name="Andersen M.R."/>
            <person name="Archer D.B."/>
            <person name="Baker S.E."/>
            <person name="Benoit I."/>
            <person name="Brakhage A.A."/>
            <person name="Braus G.H."/>
            <person name="Fischer R."/>
            <person name="Frisvad J.C."/>
            <person name="Goldman G.H."/>
            <person name="Houbraken J."/>
            <person name="Oakley B."/>
            <person name="Pocsi I."/>
            <person name="Scazzocchio C."/>
            <person name="Seiboth B."/>
            <person name="vanKuyk P.A."/>
            <person name="Wortman J."/>
            <person name="Dyer P.S."/>
            <person name="Grigoriev I.V."/>
        </authorList>
    </citation>
    <scope>NUCLEOTIDE SEQUENCE [LARGE SCALE GENOMIC DNA]</scope>
    <source>
        <strain evidence="7">CBS 583.65</strain>
    </source>
</reference>
<dbReference type="GO" id="GO:0031956">
    <property type="term" value="F:medium-chain fatty acid-CoA ligase activity"/>
    <property type="evidence" value="ECO:0007669"/>
    <property type="project" value="TreeGrafter"/>
</dbReference>
<dbReference type="Gene3D" id="3.30.70.100">
    <property type="match status" value="1"/>
</dbReference>
<dbReference type="Pfam" id="PF08592">
    <property type="entry name" value="Anthrone_oxy"/>
    <property type="match status" value="1"/>
</dbReference>
<dbReference type="PROSITE" id="PS00455">
    <property type="entry name" value="AMP_BINDING"/>
    <property type="match status" value="1"/>
</dbReference>
<gene>
    <name evidence="6" type="ORF">ASPVEDRAFT_48395</name>
</gene>
<feature type="transmembrane region" description="Helical" evidence="3">
    <location>
        <begin position="199"/>
        <end position="219"/>
    </location>
</feature>
<sequence length="886" mass="97820">MSLPDPPARTSEDQVLCLTILGYRKPGMTEEAYRKHMKEVSAPLTTGLMVKYGIMRWTQIHNTSSTRELMYQIMDPQMANIADYDCFSQVVFRSFEDYKKIKDDPWYKEHLVGDHENFADTKRSKMTIGWISQFIDKGVEGLSSLVPSLMISQNSKFYKINYKSGAMITLSTITVPVLLDTTTHPPQLLHQWVRTYHYGHISLPSISIVTAVLYFYIAACQSSRKKPWRRAALVGVLTLIMVPFTWVCMTATNNVLFGLQRESWNLNQTGGEGEVTATLEGVRGLVVRWGWMHLVRISRMPSLRSFFRLKPRPSQAEIDGGPLVNEPSVFLHIERGLHQNPHGLAVISTHQPPDHLASLINNQSQSQHEPCLAWTYTQLHRAALQLAGGMLASGVQPNTAILLLIPNGIEYTILLWAAVILRLTIVSLDLGLLDISKHDELRDLLRRVKPAVIVVQDAYEANTLDIVRRNIPLPGSDTNEDGSILGITLTEPAISYPSTASIWKSLLTLASSAVEPWLIESLLSAARSDNPTRIHSILFTSGTSGKPKGCPLLVSGISHVLQSQSWLLTPENGRRALQQAHNARGIAPAQTLQTWRGGGTVVMTRNGFNVDDLLDAVKRYKVTFIVLTPAMVHAVSVELGKGVYNGDIDVDCVRTVQVGGDAVTRDVLEKCGRLFPKARVVINHGMTEVGGGGVFTWPFTAMKQIPFYGEMSPVGAVAAGAVVRIWDEEKVARRGKLGELHVCCGSTIQEYLDGVSGDSFYEERGRRWFNTGDVGMMDSEGIVFVLGRKKDMISGVMPALLESCLEKFASTQACVVNAGGPFAVLEHSSKTETEIKTHITAALGENTLQGVLFLQDIGLERFPVNATHKIIRSEVEAAVLAYLDSV</sequence>
<dbReference type="SUPFAM" id="SSF54909">
    <property type="entry name" value="Dimeric alpha+beta barrel"/>
    <property type="match status" value="1"/>
</dbReference>
<evidence type="ECO:0000259" key="4">
    <source>
        <dbReference type="Pfam" id="PF00501"/>
    </source>
</evidence>
<dbReference type="VEuPathDB" id="FungiDB:ASPVEDRAFT_48395"/>
<dbReference type="STRING" id="1036611.A0A1L9P3Z2"/>
<dbReference type="GO" id="GO:0006631">
    <property type="term" value="P:fatty acid metabolic process"/>
    <property type="evidence" value="ECO:0007669"/>
    <property type="project" value="TreeGrafter"/>
</dbReference>
<keyword evidence="2" id="KW-0503">Monooxygenase</keyword>
<organism evidence="6 7">
    <name type="scientific">Aspergillus versicolor CBS 583.65</name>
    <dbReference type="NCBI Taxonomy" id="1036611"/>
    <lineage>
        <taxon>Eukaryota</taxon>
        <taxon>Fungi</taxon>
        <taxon>Dikarya</taxon>
        <taxon>Ascomycota</taxon>
        <taxon>Pezizomycotina</taxon>
        <taxon>Eurotiomycetes</taxon>
        <taxon>Eurotiomycetidae</taxon>
        <taxon>Eurotiales</taxon>
        <taxon>Aspergillaceae</taxon>
        <taxon>Aspergillus</taxon>
        <taxon>Aspergillus subgen. Nidulantes</taxon>
    </lineage>
</organism>
<dbReference type="GeneID" id="63729508"/>
<dbReference type="InterPro" id="IPR009799">
    <property type="entry name" value="EthD_dom"/>
</dbReference>
<dbReference type="InterPro" id="IPR020845">
    <property type="entry name" value="AMP-binding_CS"/>
</dbReference>
<dbReference type="AlphaFoldDB" id="A0A1L9P3Z2"/>
<evidence type="ECO:0000256" key="1">
    <source>
        <dbReference type="ARBA" id="ARBA00005986"/>
    </source>
</evidence>
<dbReference type="RefSeq" id="XP_040661886.1">
    <property type="nucleotide sequence ID" value="XM_040813997.1"/>
</dbReference>
<keyword evidence="3" id="KW-0472">Membrane</keyword>
<dbReference type="PANTHER" id="PTHR43201">
    <property type="entry name" value="ACYL-COA SYNTHETASE"/>
    <property type="match status" value="1"/>
</dbReference>
<feature type="transmembrane region" description="Helical" evidence="3">
    <location>
        <begin position="231"/>
        <end position="252"/>
    </location>
</feature>
<comment type="similarity">
    <text evidence="1">Belongs to the tpcK family.</text>
</comment>
<dbReference type="Pfam" id="PF00501">
    <property type="entry name" value="AMP-binding"/>
    <property type="match status" value="1"/>
</dbReference>
<evidence type="ECO:0000313" key="7">
    <source>
        <dbReference type="Proteomes" id="UP000184073"/>
    </source>
</evidence>